<protein>
    <submittedName>
        <fullName evidence="3">Uncharacterized protein</fullName>
    </submittedName>
</protein>
<reference evidence="4" key="1">
    <citation type="submission" date="2014-03" db="EMBL/GenBank/DDBJ databases">
        <authorList>
            <person name="Aksoy S."/>
            <person name="Warren W."/>
            <person name="Wilson R.K."/>
        </authorList>
    </citation>
    <scope>NUCLEOTIDE SEQUENCE [LARGE SCALE GENOMIC DNA]</scope>
    <source>
        <strain evidence="4">IAEA</strain>
    </source>
</reference>
<proteinExistence type="predicted"/>
<keyword evidence="2" id="KW-1133">Transmembrane helix</keyword>
<evidence type="ECO:0000256" key="1">
    <source>
        <dbReference type="SAM" id="MobiDB-lite"/>
    </source>
</evidence>
<feature type="region of interest" description="Disordered" evidence="1">
    <location>
        <begin position="44"/>
        <end position="90"/>
    </location>
</feature>
<name>A0A1A9WIC0_9MUSC</name>
<dbReference type="PANTHER" id="PTHR47890">
    <property type="entry name" value="LD24308P"/>
    <property type="match status" value="1"/>
</dbReference>
<feature type="compositionally biased region" description="Polar residues" evidence="1">
    <location>
        <begin position="46"/>
        <end position="55"/>
    </location>
</feature>
<keyword evidence="4" id="KW-1185">Reference proteome</keyword>
<keyword evidence="2" id="KW-0472">Membrane</keyword>
<evidence type="ECO:0000313" key="4">
    <source>
        <dbReference type="Proteomes" id="UP000091820"/>
    </source>
</evidence>
<evidence type="ECO:0000313" key="3">
    <source>
        <dbReference type="EnsemblMetazoa" id="GBRI020850-PA"/>
    </source>
</evidence>
<dbReference type="PANTHER" id="PTHR47890:SF1">
    <property type="entry name" value="LD24308P"/>
    <property type="match status" value="1"/>
</dbReference>
<dbReference type="AlphaFoldDB" id="A0A1A9WIC0"/>
<evidence type="ECO:0000256" key="2">
    <source>
        <dbReference type="SAM" id="Phobius"/>
    </source>
</evidence>
<accession>A0A1A9WIC0</accession>
<keyword evidence="2" id="KW-0812">Transmembrane</keyword>
<organism evidence="3 4">
    <name type="scientific">Glossina brevipalpis</name>
    <dbReference type="NCBI Taxonomy" id="37001"/>
    <lineage>
        <taxon>Eukaryota</taxon>
        <taxon>Metazoa</taxon>
        <taxon>Ecdysozoa</taxon>
        <taxon>Arthropoda</taxon>
        <taxon>Hexapoda</taxon>
        <taxon>Insecta</taxon>
        <taxon>Pterygota</taxon>
        <taxon>Neoptera</taxon>
        <taxon>Endopterygota</taxon>
        <taxon>Diptera</taxon>
        <taxon>Brachycera</taxon>
        <taxon>Muscomorpha</taxon>
        <taxon>Hippoboscoidea</taxon>
        <taxon>Glossinidae</taxon>
        <taxon>Glossina</taxon>
    </lineage>
</organism>
<sequence length="797" mass="91486">MIASSTAVLVQLTPLLGALVGVIATLVLVAICIVIFMKFRTKNTRRGQNGDTTTTEADKGSAEPLSRNMGSHSSLEDKNPDVIPQETNSEDEFHLEEKAFDRLNMESQRILYTPTNRLNTASPPPSSLSPTFSKQKLVYSQRHQIFHTLVCERPMPSYALLDDALEIFHMVEAVIVKVLKVWDIVDETTSAQDIDMPGIPLERQKQKKVLNRFKEVSKQIGQIEGHHAEQVAMAVDSINNYVESNLKLSAKRNEIDDIIARMSSRFTQMQKYEAYQNSLETSTLLEFAEWAVSPNAYSIYSLMESLSLIVFGTDDEFMSNNIFDLLIQGHEESKAERCHGHQSTQQFLYSLYSDIALAELKGYTMVEFSWMILRIYGKGNFTQESKLMRQDYERRTDKTVHLLRKVMNRADRSVWSCDPTVHELGYTYEEITRLVQGYIENEVDMNHHGECWYTCKDYEYARNLDCFENKFCAHQEPCSGNIYNCNYIDSHMFICQSAENSGRRYEYVQYENGITLGEATKCVRGTTNADSWWRYLFWHCSYCFCYCDDSNSIKTDRYFNLRETLSNVAANRVVTGLRFTKQNRIFHLQIQEGVLLPRGLIDRTSLIWKPTDNYTLNEEGVHNKRDYHTLSYKERSIDLDEIQTDDIAFIVTGVRFRVIGSHLNLEARFTEFNFETGKLVQPENNSFWKSNDNTDVSEDRRIKIVLNDPDLPIGTKATSIADSRHNQYIEFSPSSMYKDAGQSTVPFIDIQEVFSNPPAPLAGIGIYHKGRPGYGGFLAPKLLTYDITPHIQPPRSL</sequence>
<dbReference type="VEuPathDB" id="VectorBase:GBRI020850"/>
<dbReference type="STRING" id="37001.A0A1A9WIC0"/>
<dbReference type="Pfam" id="PF16061">
    <property type="entry name" value="DUF4803"/>
    <property type="match status" value="1"/>
</dbReference>
<dbReference type="InterPro" id="IPR032062">
    <property type="entry name" value="DUF4803"/>
</dbReference>
<dbReference type="Proteomes" id="UP000091820">
    <property type="component" value="Unassembled WGS sequence"/>
</dbReference>
<reference evidence="3" key="2">
    <citation type="submission" date="2020-05" db="UniProtKB">
        <authorList>
            <consortium name="EnsemblMetazoa"/>
        </authorList>
    </citation>
    <scope>IDENTIFICATION</scope>
    <source>
        <strain evidence="3">IAEA</strain>
    </source>
</reference>
<dbReference type="EnsemblMetazoa" id="GBRI020850-RA">
    <property type="protein sequence ID" value="GBRI020850-PA"/>
    <property type="gene ID" value="GBRI020850"/>
</dbReference>
<feature type="transmembrane region" description="Helical" evidence="2">
    <location>
        <begin position="15"/>
        <end position="36"/>
    </location>
</feature>